<dbReference type="Proteomes" id="UP000220605">
    <property type="component" value="Unassembled WGS sequence"/>
</dbReference>
<sequence length="441" mass="50634">MLNDCEGSHDEYPSYKCYDYLSTRLDKPELSEDNKKNLKNALDSLDKDKNTEFFQPEIINYLAARIASDGAFYNGNIRKIVCNYINYKLNHSLRSHYNHIYTEDYDIFKTFIKAFYKKRHNNEDPNRTCENYIRYLNKDIYERMKILYKIYDHYNELKKKATYWEYRDNDDKLCSNLHSLIHYSNDAINQKIINEESISLIRNLKEIIENDKGTEPYKQRCKLNILKGMLTELPNSQVPISREEGSALVSHFAQKPDQPHELESQRGDAANEQASRQQESEDETAKDLATQQLAPQEPAAKVEEPGIHLNGLQAGIYPLINRQVTNDHDVTGLLKGRYRTQHPEAPTEGTESLLGKMQVFFTDTLGQVEPGPVLGVSGGMGALFLLFKYTPVGSFFGGRRGRFRQIPRSFNGPFPGAFPNFQEYDGGFIGYSPMGISPLAE</sequence>
<reference evidence="2" key="1">
    <citation type="submission" date="2016-07" db="EMBL/GenBank/DDBJ databases">
        <authorList>
            <consortium name="Pathogen Informatics"/>
        </authorList>
    </citation>
    <scope>NUCLEOTIDE SEQUENCE</scope>
</reference>
<proteinExistence type="predicted"/>
<gene>
    <name evidence="2" type="ORF">PVP01_0004700</name>
</gene>
<evidence type="ECO:0000313" key="2">
    <source>
        <dbReference type="EMBL" id="VUZ99756.1"/>
    </source>
</evidence>
<name>A0A565A6F7_PLAVI</name>
<accession>A0A565A6F7</accession>
<dbReference type="VEuPathDB" id="PlasmoDB:PVPAM_080006500"/>
<dbReference type="AlphaFoldDB" id="A0A565A6F7"/>
<dbReference type="OrthoDB" id="389135at2759"/>
<feature type="compositionally biased region" description="Basic and acidic residues" evidence="1">
    <location>
        <begin position="257"/>
        <end position="266"/>
    </location>
</feature>
<dbReference type="EMBL" id="FLZR02000013">
    <property type="protein sequence ID" value="VUZ99756.1"/>
    <property type="molecule type" value="Genomic_DNA"/>
</dbReference>
<organism evidence="2">
    <name type="scientific">Plasmodium vivax</name>
    <name type="common">malaria parasite P. vivax</name>
    <dbReference type="NCBI Taxonomy" id="5855"/>
    <lineage>
        <taxon>Eukaryota</taxon>
        <taxon>Sar</taxon>
        <taxon>Alveolata</taxon>
        <taxon>Apicomplexa</taxon>
        <taxon>Aconoidasida</taxon>
        <taxon>Haemosporida</taxon>
        <taxon>Plasmodiidae</taxon>
        <taxon>Plasmodium</taxon>
        <taxon>Plasmodium (Plasmodium)</taxon>
    </lineage>
</organism>
<dbReference type="VEuPathDB" id="PlasmoDB:PVP01_0004700"/>
<evidence type="ECO:0000256" key="1">
    <source>
        <dbReference type="SAM" id="MobiDB-lite"/>
    </source>
</evidence>
<dbReference type="VEuPathDB" id="PlasmoDB:PVW1_060034900"/>
<dbReference type="VEuPathDB" id="PlasmoDB:PVX_030690"/>
<protein>
    <submittedName>
        <fullName evidence="2">VIR protein</fullName>
    </submittedName>
</protein>
<feature type="region of interest" description="Disordered" evidence="1">
    <location>
        <begin position="252"/>
        <end position="286"/>
    </location>
</feature>